<dbReference type="Pfam" id="PF11160">
    <property type="entry name" value="Hva1_TUDOR"/>
    <property type="match status" value="1"/>
</dbReference>
<evidence type="ECO:0000313" key="2">
    <source>
        <dbReference type="EMBL" id="QRD89513.1"/>
    </source>
</evidence>
<feature type="domain" description="Hypervirulence associated protein TUDOR" evidence="1">
    <location>
        <begin position="17"/>
        <end position="54"/>
    </location>
</feature>
<organism evidence="2 3">
    <name type="scientific">Aspergillus flavus (strain ATCC 200026 / FGSC A1120 / IAM 13836 / NRRL 3357 / JCM 12722 / SRRC 167)</name>
    <dbReference type="NCBI Taxonomy" id="332952"/>
    <lineage>
        <taxon>Eukaryota</taxon>
        <taxon>Fungi</taxon>
        <taxon>Dikarya</taxon>
        <taxon>Ascomycota</taxon>
        <taxon>Pezizomycotina</taxon>
        <taxon>Eurotiomycetes</taxon>
        <taxon>Eurotiomycetidae</taxon>
        <taxon>Eurotiales</taxon>
        <taxon>Aspergillaceae</taxon>
        <taxon>Aspergillus</taxon>
        <taxon>Aspergillus subgen. Circumdati</taxon>
    </lineage>
</organism>
<dbReference type="AlphaFoldDB" id="A0A7U2MTE9"/>
<name>A0A7U2MTE9_ASPFN</name>
<evidence type="ECO:0000313" key="3">
    <source>
        <dbReference type="Proteomes" id="UP000596276"/>
    </source>
</evidence>
<proteinExistence type="predicted"/>
<protein>
    <recommendedName>
        <fullName evidence="1">Hypervirulence associated protein TUDOR domain-containing protein</fullName>
    </recommendedName>
</protein>
<sequence>MVKGDVKDKHGDTIHEGDYVFTRIRGGSHQGEVERIVMDEQEAEEEGVKNPPKVRWSRLCRDFVEDIADITIHTIQVVFHDQRGKKVAHNPETLEKMEHE</sequence>
<dbReference type="EMBL" id="CP044618">
    <property type="protein sequence ID" value="QRD89513.1"/>
    <property type="molecule type" value="Genomic_DNA"/>
</dbReference>
<reference evidence="3" key="1">
    <citation type="journal article" date="2021" name="G3 (Bethesda)">
        <title>Chromosome assembled and annotated genome sequence of Aspergillus flavus NRRL 3357.</title>
        <authorList>
            <person name="Skerker J.M."/>
            <person name="Pianalto K.M."/>
            <person name="Mondo S.J."/>
            <person name="Yang K."/>
            <person name="Arkin A.P."/>
            <person name="Keller N.P."/>
            <person name="Grigoriev I.V."/>
            <person name="Louise Glass N.L."/>
        </authorList>
    </citation>
    <scope>NUCLEOTIDE SEQUENCE [LARGE SCALE GENOMIC DNA]</scope>
    <source>
        <strain evidence="3">ATCC 200026 / FGSC A1120 / IAM 13836 / NRRL 3357 / JCM 12722 / SRRC 167</strain>
    </source>
</reference>
<dbReference type="Proteomes" id="UP000596276">
    <property type="component" value="Chromosome 4"/>
</dbReference>
<evidence type="ECO:0000259" key="1">
    <source>
        <dbReference type="Pfam" id="PF11160"/>
    </source>
</evidence>
<dbReference type="Gene3D" id="2.30.30.1060">
    <property type="match status" value="2"/>
</dbReference>
<accession>A0A7U2MTE9</accession>
<gene>
    <name evidence="2" type="ORF">F9C07_1492379</name>
</gene>
<dbReference type="InterPro" id="IPR021331">
    <property type="entry name" value="Hva1_TUDOR"/>
</dbReference>
<keyword evidence="3" id="KW-1185">Reference proteome</keyword>